<protein>
    <recommendedName>
        <fullName evidence="2">UPF0225 protein SAMN05660324_3483</fullName>
    </recommendedName>
</protein>
<dbReference type="Pfam" id="PF02810">
    <property type="entry name" value="SEC-C"/>
    <property type="match status" value="1"/>
</dbReference>
<gene>
    <name evidence="4" type="ORF">SAMN05660324_3483</name>
</gene>
<dbReference type="EMBL" id="FNCF01000005">
    <property type="protein sequence ID" value="SDG74778.1"/>
    <property type="molecule type" value="Genomic_DNA"/>
</dbReference>
<organism evidence="4 5">
    <name type="scientific">Klenkia brasiliensis</name>
    <dbReference type="NCBI Taxonomy" id="333142"/>
    <lineage>
        <taxon>Bacteria</taxon>
        <taxon>Bacillati</taxon>
        <taxon>Actinomycetota</taxon>
        <taxon>Actinomycetes</taxon>
        <taxon>Geodermatophilales</taxon>
        <taxon>Geodermatophilaceae</taxon>
        <taxon>Klenkia</taxon>
    </lineage>
</organism>
<dbReference type="PANTHER" id="PTHR33747">
    <property type="entry name" value="UPF0225 PROTEIN SCO1677"/>
    <property type="match status" value="1"/>
</dbReference>
<dbReference type="PANTHER" id="PTHR33747:SF1">
    <property type="entry name" value="ADENYLATE CYCLASE-ASSOCIATED CAP C-TERMINAL DOMAIN-CONTAINING PROTEIN"/>
    <property type="match status" value="1"/>
</dbReference>
<dbReference type="InterPro" id="IPR032710">
    <property type="entry name" value="NTF2-like_dom_sf"/>
</dbReference>
<name>A0A1G7WSC1_9ACTN</name>
<reference evidence="5" key="1">
    <citation type="submission" date="2016-10" db="EMBL/GenBank/DDBJ databases">
        <authorList>
            <person name="Varghese N."/>
            <person name="Submissions S."/>
        </authorList>
    </citation>
    <scope>NUCLEOTIDE SEQUENCE [LARGE SCALE GENOMIC DNA]</scope>
    <source>
        <strain evidence="5">DSM 44526</strain>
    </source>
</reference>
<accession>A0A1G7WSC1</accession>
<evidence type="ECO:0000256" key="2">
    <source>
        <dbReference type="HAMAP-Rule" id="MF_00612"/>
    </source>
</evidence>
<dbReference type="AlphaFoldDB" id="A0A1G7WSC1"/>
<evidence type="ECO:0000259" key="3">
    <source>
        <dbReference type="Pfam" id="PF17775"/>
    </source>
</evidence>
<dbReference type="InterPro" id="IPR004027">
    <property type="entry name" value="SEC_C_motif"/>
</dbReference>
<dbReference type="Pfam" id="PF17775">
    <property type="entry name" value="YchJ_M-like"/>
    <property type="match status" value="1"/>
</dbReference>
<evidence type="ECO:0000313" key="4">
    <source>
        <dbReference type="EMBL" id="SDG74778.1"/>
    </source>
</evidence>
<dbReference type="Gene3D" id="3.10.450.50">
    <property type="match status" value="1"/>
</dbReference>
<dbReference type="HAMAP" id="MF_00612">
    <property type="entry name" value="UPF0225"/>
    <property type="match status" value="1"/>
</dbReference>
<dbReference type="Proteomes" id="UP000198863">
    <property type="component" value="Unassembled WGS sequence"/>
</dbReference>
<evidence type="ECO:0000313" key="5">
    <source>
        <dbReference type="Proteomes" id="UP000198863"/>
    </source>
</evidence>
<evidence type="ECO:0000256" key="1">
    <source>
        <dbReference type="ARBA" id="ARBA00010839"/>
    </source>
</evidence>
<keyword evidence="5" id="KW-1185">Reference proteome</keyword>
<sequence length="127" mass="13753">MSPRRCPCGTGLTYDECCGPVHAGAAAPSAEALMRSRYSAFAVGDAAYLLATWHPRTRPADLELDDDTRWTGLEILAVEGGGLLAAEGVVEFRASYRRDGEAGAQQERSRFTRVEGRWVYLDGVTTA</sequence>
<dbReference type="InterPro" id="IPR023006">
    <property type="entry name" value="YchJ-like"/>
</dbReference>
<dbReference type="InterPro" id="IPR048469">
    <property type="entry name" value="YchJ-like_M"/>
</dbReference>
<dbReference type="OrthoDB" id="21421at2"/>
<proteinExistence type="inferred from homology"/>
<comment type="similarity">
    <text evidence="1 2">Belongs to the UPF0225 family.</text>
</comment>
<feature type="domain" description="YchJ-like middle NTF2-like" evidence="3">
    <location>
        <begin position="29"/>
        <end position="123"/>
    </location>
</feature>
<dbReference type="SUPFAM" id="SSF54427">
    <property type="entry name" value="NTF2-like"/>
    <property type="match status" value="1"/>
</dbReference>
<dbReference type="RefSeq" id="WP_091065949.1">
    <property type="nucleotide sequence ID" value="NZ_FNCF01000005.1"/>
</dbReference>